<reference evidence="2 3" key="1">
    <citation type="submission" date="2020-05" db="EMBL/GenBank/DDBJ databases">
        <title>Identification and distribution of gene clusters putatively required for synthesis of sphingolipid metabolism inhibitors in phylogenetically diverse species of the filamentous fungus Fusarium.</title>
        <authorList>
            <person name="Kim H.-S."/>
            <person name="Busman M."/>
            <person name="Brown D.W."/>
            <person name="Divon H."/>
            <person name="Uhlig S."/>
            <person name="Proctor R.H."/>
        </authorList>
    </citation>
    <scope>NUCLEOTIDE SEQUENCE [LARGE SCALE GENOMIC DNA]</scope>
    <source>
        <strain evidence="2 3">NRRL 13617</strain>
    </source>
</reference>
<evidence type="ECO:0000313" key="2">
    <source>
        <dbReference type="EMBL" id="KAF5562989.1"/>
    </source>
</evidence>
<feature type="compositionally biased region" description="Polar residues" evidence="1">
    <location>
        <begin position="183"/>
        <end position="193"/>
    </location>
</feature>
<accession>A0A8H5NF58</accession>
<dbReference type="Proteomes" id="UP000582016">
    <property type="component" value="Unassembled WGS sequence"/>
</dbReference>
<evidence type="ECO:0000256" key="1">
    <source>
        <dbReference type="SAM" id="MobiDB-lite"/>
    </source>
</evidence>
<gene>
    <name evidence="2" type="ORF">FPHYL_5414</name>
</gene>
<dbReference type="EMBL" id="JAAOAQ010000177">
    <property type="protein sequence ID" value="KAF5562989.1"/>
    <property type="molecule type" value="Genomic_DNA"/>
</dbReference>
<feature type="compositionally biased region" description="Low complexity" evidence="1">
    <location>
        <begin position="101"/>
        <end position="115"/>
    </location>
</feature>
<dbReference type="OrthoDB" id="5096387at2759"/>
<feature type="compositionally biased region" description="Polar residues" evidence="1">
    <location>
        <begin position="133"/>
        <end position="175"/>
    </location>
</feature>
<evidence type="ECO:0000313" key="3">
    <source>
        <dbReference type="Proteomes" id="UP000582016"/>
    </source>
</evidence>
<sequence>MGRPRTHLVEVAVSYLTAKAQATPHPTGFLALPIDAIYAIDMSSGEYGLETSQQDASRFSPTVHHPQNMQLSYSGYQPQQQQINFQQLPGPSLHAPQNETQSQQQRVSPQQALQQAPHSHLPAFGTAFGTPDQHWQQHQGTQHVPQPQASYLQPPWSYSQQLFSDLPQPDTTAVDISSMPAGSINQQSLDTPNPQPQGYSTWNELDISSDSHLSYIISAENPGTVTGSMGQQNIGVSQPTHENYPKEEWLSWVNYDSRP</sequence>
<dbReference type="AlphaFoldDB" id="A0A8H5NF58"/>
<feature type="compositionally biased region" description="Polar residues" evidence="1">
    <location>
        <begin position="50"/>
        <end position="69"/>
    </location>
</feature>
<feature type="region of interest" description="Disordered" evidence="1">
    <location>
        <begin position="49"/>
        <end position="69"/>
    </location>
</feature>
<name>A0A8H5NF58_9HYPO</name>
<feature type="region of interest" description="Disordered" evidence="1">
    <location>
        <begin position="222"/>
        <end position="242"/>
    </location>
</feature>
<comment type="caution">
    <text evidence="2">The sequence shown here is derived from an EMBL/GenBank/DDBJ whole genome shotgun (WGS) entry which is preliminary data.</text>
</comment>
<protein>
    <submittedName>
        <fullName evidence="2">Uncharacterized protein</fullName>
    </submittedName>
</protein>
<organism evidence="2 3">
    <name type="scientific">Fusarium phyllophilum</name>
    <dbReference type="NCBI Taxonomy" id="47803"/>
    <lineage>
        <taxon>Eukaryota</taxon>
        <taxon>Fungi</taxon>
        <taxon>Dikarya</taxon>
        <taxon>Ascomycota</taxon>
        <taxon>Pezizomycotina</taxon>
        <taxon>Sordariomycetes</taxon>
        <taxon>Hypocreomycetidae</taxon>
        <taxon>Hypocreales</taxon>
        <taxon>Nectriaceae</taxon>
        <taxon>Fusarium</taxon>
        <taxon>Fusarium fujikuroi species complex</taxon>
    </lineage>
</organism>
<proteinExistence type="predicted"/>
<feature type="region of interest" description="Disordered" evidence="1">
    <location>
        <begin position="88"/>
        <end position="193"/>
    </location>
</feature>
<keyword evidence="3" id="KW-1185">Reference proteome</keyword>
<feature type="compositionally biased region" description="Polar residues" evidence="1">
    <location>
        <begin position="222"/>
        <end position="241"/>
    </location>
</feature>